<keyword evidence="8" id="KW-1185">Reference proteome</keyword>
<comment type="subcellular location">
    <subcellularLocation>
        <location evidence="1">Cytoplasm</location>
    </subcellularLocation>
</comment>
<reference evidence="8" key="1">
    <citation type="submission" date="2016-10" db="EMBL/GenBank/DDBJ databases">
        <authorList>
            <person name="Varghese N."/>
            <person name="Submissions S."/>
        </authorList>
    </citation>
    <scope>NUCLEOTIDE SEQUENCE [LARGE SCALE GENOMIC DNA]</scope>
    <source>
        <strain evidence="8">JCM 2783</strain>
    </source>
</reference>
<evidence type="ECO:0000256" key="5">
    <source>
        <dbReference type="ARBA" id="ARBA00024335"/>
    </source>
</evidence>
<keyword evidence="2" id="KW-0813">Transport</keyword>
<dbReference type="EMBL" id="FOMO01000006">
    <property type="protein sequence ID" value="SFD97969.1"/>
    <property type="molecule type" value="Genomic_DNA"/>
</dbReference>
<dbReference type="RefSeq" id="WP_143103609.1">
    <property type="nucleotide sequence ID" value="NZ_BSSG01000006.1"/>
</dbReference>
<dbReference type="NCBIfam" id="TIGR02499">
    <property type="entry name" value="HrpE_YscL_not"/>
    <property type="match status" value="1"/>
</dbReference>
<dbReference type="GO" id="GO:0005737">
    <property type="term" value="C:cytoplasm"/>
    <property type="evidence" value="ECO:0007669"/>
    <property type="project" value="UniProtKB-SubCell"/>
</dbReference>
<evidence type="ECO:0000256" key="2">
    <source>
        <dbReference type="ARBA" id="ARBA00022448"/>
    </source>
</evidence>
<dbReference type="Pfam" id="PF06188">
    <property type="entry name" value="HrpE"/>
    <property type="match status" value="1"/>
</dbReference>
<dbReference type="AlphaFoldDB" id="A0A1I1WSE9"/>
<name>A0A1I1WSE9_PSEOC</name>
<evidence type="ECO:0000256" key="6">
    <source>
        <dbReference type="SAM" id="Coils"/>
    </source>
</evidence>
<organism evidence="7 8">
    <name type="scientific">Pseudomonas straminea</name>
    <dbReference type="NCBI Taxonomy" id="47882"/>
    <lineage>
        <taxon>Bacteria</taxon>
        <taxon>Pseudomonadati</taxon>
        <taxon>Pseudomonadota</taxon>
        <taxon>Gammaproteobacteria</taxon>
        <taxon>Pseudomonadales</taxon>
        <taxon>Pseudomonadaceae</taxon>
        <taxon>Phytopseudomonas</taxon>
    </lineage>
</organism>
<evidence type="ECO:0000256" key="4">
    <source>
        <dbReference type="ARBA" id="ARBA00022927"/>
    </source>
</evidence>
<keyword evidence="6" id="KW-0175">Coiled coil</keyword>
<dbReference type="InterPro" id="IPR009335">
    <property type="entry name" value="T3SS_HrpE/ATPase_suE"/>
</dbReference>
<keyword evidence="4" id="KW-0653">Protein transport</keyword>
<dbReference type="GO" id="GO:0030254">
    <property type="term" value="P:protein secretion by the type III secretion system"/>
    <property type="evidence" value="ECO:0007669"/>
    <property type="project" value="InterPro"/>
</dbReference>
<keyword evidence="3" id="KW-0963">Cytoplasm</keyword>
<accession>A0A1I1WSE9</accession>
<comment type="similarity">
    <text evidence="5">Belongs to the SctL stator family.</text>
</comment>
<protein>
    <submittedName>
        <fullName evidence="7">Type III secretion protein L</fullName>
    </submittedName>
</protein>
<proteinExistence type="inferred from homology"/>
<evidence type="ECO:0000256" key="3">
    <source>
        <dbReference type="ARBA" id="ARBA00022490"/>
    </source>
</evidence>
<dbReference type="Proteomes" id="UP000243950">
    <property type="component" value="Unassembled WGS sequence"/>
</dbReference>
<evidence type="ECO:0000256" key="1">
    <source>
        <dbReference type="ARBA" id="ARBA00004496"/>
    </source>
</evidence>
<evidence type="ECO:0000313" key="7">
    <source>
        <dbReference type="EMBL" id="SFD97969.1"/>
    </source>
</evidence>
<gene>
    <name evidence="7" type="ORF">SAMN05216372_106179</name>
</gene>
<dbReference type="InterPro" id="IPR012842">
    <property type="entry name" value="T3SS_SctL/SctL2"/>
</dbReference>
<evidence type="ECO:0000313" key="8">
    <source>
        <dbReference type="Proteomes" id="UP000243950"/>
    </source>
</evidence>
<feature type="coiled-coil region" evidence="6">
    <location>
        <begin position="20"/>
        <end position="58"/>
    </location>
</feature>
<sequence length="206" mass="22908">MLVKRRLAVPEQVLHEPLLRRETLDEVRRAEQLLEQARQQADELLQAAEQQCQQYLQDAQAAFWEQANLQLQAFADEHAALQHEVLGSLDRLLSQALSRLLDETDLPQRIHAVLRNLGASPAAQAAATLSCHPQQAQAVRAWLDASPFASLWTVHESSQLGLQALRLSHAQGALELDWDGLRSALAGQAPPLQHSQVFPHQQGEQA</sequence>